<evidence type="ECO:0000256" key="1">
    <source>
        <dbReference type="ARBA" id="ARBA00007812"/>
    </source>
</evidence>
<keyword evidence="2 3" id="KW-0786">Thiamine pyrophosphate</keyword>
<dbReference type="Pfam" id="PF02775">
    <property type="entry name" value="TPP_enzyme_C"/>
    <property type="match status" value="1"/>
</dbReference>
<comment type="similarity">
    <text evidence="1 3">Belongs to the TPP enzyme family.</text>
</comment>
<organism evidence="7 8">
    <name type="scientific">Variovorax ginsengisoli</name>
    <dbReference type="NCBI Taxonomy" id="363844"/>
    <lineage>
        <taxon>Bacteria</taxon>
        <taxon>Pseudomonadati</taxon>
        <taxon>Pseudomonadota</taxon>
        <taxon>Betaproteobacteria</taxon>
        <taxon>Burkholderiales</taxon>
        <taxon>Comamonadaceae</taxon>
        <taxon>Variovorax</taxon>
    </lineage>
</organism>
<dbReference type="PANTHER" id="PTHR18968:SF120">
    <property type="entry name" value="ACETOLACTATE SYNTHASE LARGE SUBUNIT"/>
    <property type="match status" value="1"/>
</dbReference>
<evidence type="ECO:0000259" key="6">
    <source>
        <dbReference type="Pfam" id="PF02776"/>
    </source>
</evidence>
<dbReference type="CDD" id="cd07035">
    <property type="entry name" value="TPP_PYR_POX_like"/>
    <property type="match status" value="1"/>
</dbReference>
<dbReference type="RefSeq" id="WP_301815750.1">
    <property type="nucleotide sequence ID" value="NZ_JAUJZH010000039.1"/>
</dbReference>
<evidence type="ECO:0000313" key="8">
    <source>
        <dbReference type="Proteomes" id="UP001169027"/>
    </source>
</evidence>
<sequence>MSESVQGTRSGAKLLVDCLERQGVDRIFCVPGESYLAVLDALVDQRDKMDLVVCRQEGGASNMADAYAKLTGKPGVCFVTRGPGATNASIGVHTAFQDSTPMVLFIGQVARGFRDREGFQEVDLEAMFRPLAKWTARIDDARRLPEYVHRAFQTALSGRPGPVVLSLPEDMLTDLVDASTGAGKRAHPVPSAPTADALEHYATLLSRAKRPLMIVGGGEWSRQVGDDVLAHAEAQQIPLCASLRCQDFIPNSHPLYAGHFGIGAEPSLTKHLQEADLVIVLGARLGEMTTAGYTLLEAPQPRQALIHIYPEPSELGRVYQADLPINAGAAPMARALRALAPSEAAVDRADWCQSLRADYEASCVAPDGVPGVDLAAIVQQLQKALPADTIVSNGAGNYTGWIHKYWSFDSFRSQLAPTSGAMGYGVPAAVAAKLTYPDRSVLSVSGDGCFLMNAQELATAVQYGARILFIVVNNNAFGTIRLHQEREYPTRVSGTTLLNPDFAALARAFGLAGERVTDNASFGEALNRVLANPVGGLIEIVTDVENLSARSTLSSVRNAALARQA</sequence>
<dbReference type="EMBL" id="JAUKVY010000039">
    <property type="protein sequence ID" value="MDO1537369.1"/>
    <property type="molecule type" value="Genomic_DNA"/>
</dbReference>
<dbReference type="InterPro" id="IPR029061">
    <property type="entry name" value="THDP-binding"/>
</dbReference>
<dbReference type="PROSITE" id="PS00187">
    <property type="entry name" value="TPP_ENZYMES"/>
    <property type="match status" value="1"/>
</dbReference>
<dbReference type="InterPro" id="IPR029035">
    <property type="entry name" value="DHS-like_NAD/FAD-binding_dom"/>
</dbReference>
<dbReference type="Proteomes" id="UP001169027">
    <property type="component" value="Unassembled WGS sequence"/>
</dbReference>
<dbReference type="CDD" id="cd00568">
    <property type="entry name" value="TPP_enzymes"/>
    <property type="match status" value="1"/>
</dbReference>
<name>A0ABT8SEL9_9BURK</name>
<evidence type="ECO:0000256" key="2">
    <source>
        <dbReference type="ARBA" id="ARBA00023052"/>
    </source>
</evidence>
<dbReference type="Gene3D" id="3.40.50.1220">
    <property type="entry name" value="TPP-binding domain"/>
    <property type="match status" value="1"/>
</dbReference>
<gene>
    <name evidence="7" type="ORF">Q2T77_34475</name>
</gene>
<evidence type="ECO:0000259" key="4">
    <source>
        <dbReference type="Pfam" id="PF00205"/>
    </source>
</evidence>
<evidence type="ECO:0000313" key="7">
    <source>
        <dbReference type="EMBL" id="MDO1537369.1"/>
    </source>
</evidence>
<dbReference type="Pfam" id="PF02776">
    <property type="entry name" value="TPP_enzyme_N"/>
    <property type="match status" value="1"/>
</dbReference>
<accession>A0ABT8SEL9</accession>
<feature type="domain" description="Thiamine pyrophosphate enzyme TPP-binding" evidence="5">
    <location>
        <begin position="394"/>
        <end position="538"/>
    </location>
</feature>
<dbReference type="InterPro" id="IPR011766">
    <property type="entry name" value="TPP_enzyme_TPP-bd"/>
</dbReference>
<dbReference type="Gene3D" id="3.40.50.970">
    <property type="match status" value="2"/>
</dbReference>
<keyword evidence="8" id="KW-1185">Reference proteome</keyword>
<dbReference type="PANTHER" id="PTHR18968">
    <property type="entry name" value="THIAMINE PYROPHOSPHATE ENZYMES"/>
    <property type="match status" value="1"/>
</dbReference>
<evidence type="ECO:0000256" key="3">
    <source>
        <dbReference type="RuleBase" id="RU362132"/>
    </source>
</evidence>
<dbReference type="InterPro" id="IPR045229">
    <property type="entry name" value="TPP_enz"/>
</dbReference>
<dbReference type="InterPro" id="IPR012001">
    <property type="entry name" value="Thiamin_PyroP_enz_TPP-bd_dom"/>
</dbReference>
<comment type="caution">
    <text evidence="7">The sequence shown here is derived from an EMBL/GenBank/DDBJ whole genome shotgun (WGS) entry which is preliminary data.</text>
</comment>
<dbReference type="InterPro" id="IPR012000">
    <property type="entry name" value="Thiamin_PyroP_enz_cen_dom"/>
</dbReference>
<reference evidence="7" key="1">
    <citation type="submission" date="2023-06" db="EMBL/GenBank/DDBJ databases">
        <authorList>
            <person name="Jiang Y."/>
            <person name="Liu Q."/>
        </authorList>
    </citation>
    <scope>NUCLEOTIDE SEQUENCE</scope>
    <source>
        <strain evidence="7">CGMCC 1.12090</strain>
    </source>
</reference>
<dbReference type="SUPFAM" id="SSF52518">
    <property type="entry name" value="Thiamin diphosphate-binding fold (THDP-binding)"/>
    <property type="match status" value="2"/>
</dbReference>
<dbReference type="Pfam" id="PF00205">
    <property type="entry name" value="TPP_enzyme_M"/>
    <property type="match status" value="1"/>
</dbReference>
<feature type="domain" description="Thiamine pyrophosphate enzyme N-terminal TPP-binding" evidence="6">
    <location>
        <begin position="10"/>
        <end position="127"/>
    </location>
</feature>
<proteinExistence type="inferred from homology"/>
<dbReference type="InterPro" id="IPR000399">
    <property type="entry name" value="TPP-bd_CS"/>
</dbReference>
<dbReference type="NCBIfam" id="NF006052">
    <property type="entry name" value="PRK08199.1"/>
    <property type="match status" value="1"/>
</dbReference>
<evidence type="ECO:0000259" key="5">
    <source>
        <dbReference type="Pfam" id="PF02775"/>
    </source>
</evidence>
<protein>
    <submittedName>
        <fullName evidence="7">Thiamine pyrophosphate-binding protein</fullName>
    </submittedName>
</protein>
<dbReference type="SUPFAM" id="SSF52467">
    <property type="entry name" value="DHS-like NAD/FAD-binding domain"/>
    <property type="match status" value="1"/>
</dbReference>
<feature type="domain" description="Thiamine pyrophosphate enzyme central" evidence="4">
    <location>
        <begin position="199"/>
        <end position="336"/>
    </location>
</feature>